<dbReference type="PANTHER" id="PTHR13369">
    <property type="match status" value="1"/>
</dbReference>
<reference evidence="2" key="2">
    <citation type="submission" date="2024-10" db="UniProtKB">
        <authorList>
            <consortium name="EnsemblProtists"/>
        </authorList>
    </citation>
    <scope>IDENTIFICATION</scope>
</reference>
<protein>
    <recommendedName>
        <fullName evidence="1">Methyltransferase domain-containing protein</fullName>
    </recommendedName>
</protein>
<reference evidence="3" key="1">
    <citation type="journal article" date="2013" name="Nature">
        <title>Pan genome of the phytoplankton Emiliania underpins its global distribution.</title>
        <authorList>
            <person name="Read B.A."/>
            <person name="Kegel J."/>
            <person name="Klute M.J."/>
            <person name="Kuo A."/>
            <person name="Lefebvre S.C."/>
            <person name="Maumus F."/>
            <person name="Mayer C."/>
            <person name="Miller J."/>
            <person name="Monier A."/>
            <person name="Salamov A."/>
            <person name="Young J."/>
            <person name="Aguilar M."/>
            <person name="Claverie J.M."/>
            <person name="Frickenhaus S."/>
            <person name="Gonzalez K."/>
            <person name="Herman E.K."/>
            <person name="Lin Y.C."/>
            <person name="Napier J."/>
            <person name="Ogata H."/>
            <person name="Sarno A.F."/>
            <person name="Shmutz J."/>
            <person name="Schroeder D."/>
            <person name="de Vargas C."/>
            <person name="Verret F."/>
            <person name="von Dassow P."/>
            <person name="Valentin K."/>
            <person name="Van de Peer Y."/>
            <person name="Wheeler G."/>
            <person name="Dacks J.B."/>
            <person name="Delwiche C.F."/>
            <person name="Dyhrman S.T."/>
            <person name="Glockner G."/>
            <person name="John U."/>
            <person name="Richards T."/>
            <person name="Worden A.Z."/>
            <person name="Zhang X."/>
            <person name="Grigoriev I.V."/>
            <person name="Allen A.E."/>
            <person name="Bidle K."/>
            <person name="Borodovsky M."/>
            <person name="Bowler C."/>
            <person name="Brownlee C."/>
            <person name="Cock J.M."/>
            <person name="Elias M."/>
            <person name="Gladyshev V.N."/>
            <person name="Groth M."/>
            <person name="Guda C."/>
            <person name="Hadaegh A."/>
            <person name="Iglesias-Rodriguez M.D."/>
            <person name="Jenkins J."/>
            <person name="Jones B.M."/>
            <person name="Lawson T."/>
            <person name="Leese F."/>
            <person name="Lindquist E."/>
            <person name="Lobanov A."/>
            <person name="Lomsadze A."/>
            <person name="Malik S.B."/>
            <person name="Marsh M.E."/>
            <person name="Mackinder L."/>
            <person name="Mock T."/>
            <person name="Mueller-Roeber B."/>
            <person name="Pagarete A."/>
            <person name="Parker M."/>
            <person name="Probert I."/>
            <person name="Quesneville H."/>
            <person name="Raines C."/>
            <person name="Rensing S.A."/>
            <person name="Riano-Pachon D.M."/>
            <person name="Richier S."/>
            <person name="Rokitta S."/>
            <person name="Shiraiwa Y."/>
            <person name="Soanes D.M."/>
            <person name="van der Giezen M."/>
            <person name="Wahlund T.M."/>
            <person name="Williams B."/>
            <person name="Wilson W."/>
            <person name="Wolfe G."/>
            <person name="Wurch L.L."/>
        </authorList>
    </citation>
    <scope>NUCLEOTIDE SEQUENCE</scope>
</reference>
<evidence type="ECO:0000313" key="3">
    <source>
        <dbReference type="Proteomes" id="UP000013827"/>
    </source>
</evidence>
<dbReference type="InterPro" id="IPR029063">
    <property type="entry name" value="SAM-dependent_MTases_sf"/>
</dbReference>
<sequence>MSDEQLFAGELDPAAGKLGATARTNEQSTDPGSRVVEFGAGCGHLSLLLASLRPDCLFTLVEVKPYTSNIAAGRVASSGLANAAVFTGSIDDIDEYASSAACFDVAIGLHLCGLLTDAWLALAGAPHPRIEGDTIYW</sequence>
<dbReference type="Gene3D" id="3.40.50.150">
    <property type="entry name" value="Vaccinia Virus protein VP39"/>
    <property type="match status" value="1"/>
</dbReference>
<organism evidence="2 3">
    <name type="scientific">Emiliania huxleyi (strain CCMP1516)</name>
    <dbReference type="NCBI Taxonomy" id="280463"/>
    <lineage>
        <taxon>Eukaryota</taxon>
        <taxon>Haptista</taxon>
        <taxon>Haptophyta</taxon>
        <taxon>Prymnesiophyceae</taxon>
        <taxon>Isochrysidales</taxon>
        <taxon>Noelaerhabdaceae</taxon>
        <taxon>Emiliania</taxon>
    </lineage>
</organism>
<accession>A0A0D3IQW5</accession>
<dbReference type="CDD" id="cd02440">
    <property type="entry name" value="AdoMet_MTases"/>
    <property type="match status" value="1"/>
</dbReference>
<dbReference type="HOGENOM" id="CLU_1869000_0_0_1"/>
<dbReference type="KEGG" id="ehx:EMIHUDRAFT_246751"/>
<evidence type="ECO:0000259" key="1">
    <source>
        <dbReference type="Pfam" id="PF13679"/>
    </source>
</evidence>
<name>A0A0D3IQW5_EMIH1</name>
<dbReference type="STRING" id="2903.R1DGK9"/>
<dbReference type="InterPro" id="IPR025714">
    <property type="entry name" value="Methyltranfer_dom"/>
</dbReference>
<dbReference type="GeneID" id="17259795"/>
<dbReference type="PANTHER" id="PTHR13369:SF0">
    <property type="entry name" value="GLUTATHIONE S-TRANSFERASE C-TERMINAL DOMAIN-CONTAINING PROTEIN"/>
    <property type="match status" value="1"/>
</dbReference>
<dbReference type="Pfam" id="PF13679">
    <property type="entry name" value="Methyltransf_32"/>
    <property type="match status" value="1"/>
</dbReference>
<dbReference type="RefSeq" id="XP_005766079.1">
    <property type="nucleotide sequence ID" value="XM_005766022.1"/>
</dbReference>
<dbReference type="GO" id="GO:0005737">
    <property type="term" value="C:cytoplasm"/>
    <property type="evidence" value="ECO:0007669"/>
    <property type="project" value="TreeGrafter"/>
</dbReference>
<evidence type="ECO:0000313" key="2">
    <source>
        <dbReference type="EnsemblProtists" id="EOD13650"/>
    </source>
</evidence>
<dbReference type="PaxDb" id="2903-EOD13650"/>
<keyword evidence="3" id="KW-1185">Reference proteome</keyword>
<dbReference type="Proteomes" id="UP000013827">
    <property type="component" value="Unassembled WGS sequence"/>
</dbReference>
<dbReference type="SUPFAM" id="SSF53335">
    <property type="entry name" value="S-adenosyl-L-methionine-dependent methyltransferases"/>
    <property type="match status" value="1"/>
</dbReference>
<dbReference type="EnsemblProtists" id="EOD13650">
    <property type="protein sequence ID" value="EOD13650"/>
    <property type="gene ID" value="EMIHUDRAFT_246751"/>
</dbReference>
<dbReference type="AlphaFoldDB" id="A0A0D3IQW5"/>
<feature type="domain" description="Methyltransferase" evidence="1">
    <location>
        <begin position="27"/>
        <end position="125"/>
    </location>
</feature>
<proteinExistence type="predicted"/>